<keyword evidence="7 8" id="KW-0411">Iron-sulfur</keyword>
<keyword evidence="8" id="KW-1278">Translocase</keyword>
<dbReference type="PANTHER" id="PTHR43034">
    <property type="entry name" value="ION-TRANSLOCATING OXIDOREDUCTASE COMPLEX SUBUNIT C"/>
    <property type="match status" value="1"/>
</dbReference>
<feature type="binding site" evidence="8">
    <location>
        <position position="420"/>
    </location>
    <ligand>
        <name>[4Fe-4S] cluster</name>
        <dbReference type="ChEBI" id="CHEBI:49883"/>
        <label>1</label>
    </ligand>
</feature>
<dbReference type="PANTHER" id="PTHR43034:SF2">
    <property type="entry name" value="ION-TRANSLOCATING OXIDOREDUCTASE COMPLEX SUBUNIT C"/>
    <property type="match status" value="1"/>
</dbReference>
<accession>A0ABM7WEI2</accession>
<keyword evidence="4 8" id="KW-0677">Repeat</keyword>
<dbReference type="EMBL" id="AP025516">
    <property type="protein sequence ID" value="BDD89388.1"/>
    <property type="molecule type" value="Genomic_DNA"/>
</dbReference>
<dbReference type="InterPro" id="IPR037225">
    <property type="entry name" value="Nuo51_FMN-bd_sf"/>
</dbReference>
<dbReference type="InterPro" id="IPR010208">
    <property type="entry name" value="Ion_transpt_RnfC/RsxC"/>
</dbReference>
<evidence type="ECO:0000313" key="11">
    <source>
        <dbReference type="Proteomes" id="UP000830055"/>
    </source>
</evidence>
<keyword evidence="6 8" id="KW-0408">Iron</keyword>
<keyword evidence="11" id="KW-1185">Reference proteome</keyword>
<dbReference type="HAMAP" id="MF_00461">
    <property type="entry name" value="RsxC_RnfC"/>
    <property type="match status" value="1"/>
</dbReference>
<evidence type="ECO:0000256" key="4">
    <source>
        <dbReference type="ARBA" id="ARBA00022737"/>
    </source>
</evidence>
<feature type="domain" description="4Fe-4S ferredoxin-type" evidence="9">
    <location>
        <begin position="359"/>
        <end position="390"/>
    </location>
</feature>
<dbReference type="InterPro" id="IPR019554">
    <property type="entry name" value="Soluble_ligand-bd"/>
</dbReference>
<protein>
    <recommendedName>
        <fullName evidence="8">Ion-translocating oxidoreductase complex subunit C</fullName>
        <ecNumber evidence="8">7.-.-.-</ecNumber>
    </recommendedName>
    <alternativeName>
        <fullName evidence="8">Rnf electron transport complex subunit C</fullName>
    </alternativeName>
</protein>
<proteinExistence type="inferred from homology"/>
<evidence type="ECO:0000259" key="9">
    <source>
        <dbReference type="PROSITE" id="PS51379"/>
    </source>
</evidence>
<evidence type="ECO:0000313" key="10">
    <source>
        <dbReference type="EMBL" id="BDD89388.1"/>
    </source>
</evidence>
<dbReference type="InterPro" id="IPR011538">
    <property type="entry name" value="Nuo51_FMN-bd"/>
</dbReference>
<dbReference type="Proteomes" id="UP000830055">
    <property type="component" value="Chromosome"/>
</dbReference>
<feature type="binding site" evidence="8">
    <location>
        <position position="377"/>
    </location>
    <ligand>
        <name>[4Fe-4S] cluster</name>
        <dbReference type="ChEBI" id="CHEBI:49883"/>
        <label>1</label>
    </ligand>
</feature>
<feature type="binding site" evidence="8">
    <location>
        <position position="413"/>
    </location>
    <ligand>
        <name>[4Fe-4S] cluster</name>
        <dbReference type="ChEBI" id="CHEBI:49883"/>
        <label>2</label>
    </ligand>
</feature>
<evidence type="ECO:0000256" key="8">
    <source>
        <dbReference type="HAMAP-Rule" id="MF_00461"/>
    </source>
</evidence>
<dbReference type="InterPro" id="IPR017896">
    <property type="entry name" value="4Fe4S_Fe-S-bd"/>
</dbReference>
<comment type="subcellular location">
    <subcellularLocation>
        <location evidence="8">Cell membrane</location>
        <topology evidence="8">Peripheral membrane protein</topology>
    </subcellularLocation>
</comment>
<dbReference type="RefSeq" id="WP_284152694.1">
    <property type="nucleotide sequence ID" value="NZ_AP025516.1"/>
</dbReference>
<evidence type="ECO:0000256" key="1">
    <source>
        <dbReference type="ARBA" id="ARBA00022448"/>
    </source>
</evidence>
<gene>
    <name evidence="8" type="primary">rnfC</name>
    <name evidence="10" type="ORF">DPPLL_37530</name>
</gene>
<feature type="binding site" evidence="8">
    <location>
        <position position="410"/>
    </location>
    <ligand>
        <name>[4Fe-4S] cluster</name>
        <dbReference type="ChEBI" id="CHEBI:49883"/>
        <label>2</label>
    </ligand>
</feature>
<dbReference type="SUPFAM" id="SSF46548">
    <property type="entry name" value="alpha-helical ferredoxin"/>
    <property type="match status" value="1"/>
</dbReference>
<dbReference type="Gene3D" id="3.40.50.11540">
    <property type="entry name" value="NADH-ubiquinone oxidoreductase 51kDa subunit"/>
    <property type="match status" value="1"/>
</dbReference>
<evidence type="ECO:0000256" key="2">
    <source>
        <dbReference type="ARBA" id="ARBA00022485"/>
    </source>
</evidence>
<sequence length="440" mass="46449">MASTLTFPKGGVHPPESKELTENLPIEVMPLPAELDLILGQHIGAPCTPTVAKRAVVAEGDLIAEVKKGLGVPLHAPVSGTVKAIGVSAHPLRVTTPSITLSVDREAGAKQWTMVDWQQMSAQDLLQKVHDAGIVGIGGAGFPTHVKLKPPADTPIDTLLLNGAECEPYITADHRSMVEKAEQIVTGARILAKILAVDTCYIGIENNKPEAIKAMTEAARAAGGGGCQVTVVVLQVKYPQGSEKQLIQAITGRKVPAMALPSAVGVVVQNVSTARAVYEAVTLNKPLLEKVVTISGRGIRRPANLLVKIGTRVSDIADYCGGTTGDLAKVVLGGPMMGFAISTLDVPVTKTTSSVLFLTEAEIDTRSMSACIRCGWCLEACPMGLEPKEIGIYVEAGLAEKTEPFGVFECFECGSCAYVCPAKRPLVQFVRLAKMKAKRS</sequence>
<dbReference type="InterPro" id="IPR017900">
    <property type="entry name" value="4Fe4S_Fe_S_CS"/>
</dbReference>
<dbReference type="Pfam" id="PF13375">
    <property type="entry name" value="RnfC_N"/>
    <property type="match status" value="1"/>
</dbReference>
<organism evidence="10 11">
    <name type="scientific">Desulfofustis limnaeus</name>
    <dbReference type="NCBI Taxonomy" id="2740163"/>
    <lineage>
        <taxon>Bacteria</taxon>
        <taxon>Pseudomonadati</taxon>
        <taxon>Thermodesulfobacteriota</taxon>
        <taxon>Desulfobulbia</taxon>
        <taxon>Desulfobulbales</taxon>
        <taxon>Desulfocapsaceae</taxon>
        <taxon>Desulfofustis</taxon>
    </lineage>
</organism>
<keyword evidence="2 8" id="KW-0004">4Fe-4S</keyword>
<keyword evidence="8" id="KW-1003">Cell membrane</keyword>
<feature type="binding site" evidence="8">
    <location>
        <position position="381"/>
    </location>
    <ligand>
        <name>[4Fe-4S] cluster</name>
        <dbReference type="ChEBI" id="CHEBI:49883"/>
        <label>2</label>
    </ligand>
</feature>
<evidence type="ECO:0000256" key="7">
    <source>
        <dbReference type="ARBA" id="ARBA00023014"/>
    </source>
</evidence>
<feature type="binding site" evidence="8">
    <location>
        <position position="374"/>
    </location>
    <ligand>
        <name>[4Fe-4S] cluster</name>
        <dbReference type="ChEBI" id="CHEBI:49883"/>
        <label>1</label>
    </ligand>
</feature>
<dbReference type="PROSITE" id="PS51379">
    <property type="entry name" value="4FE4S_FER_2"/>
    <property type="match status" value="1"/>
</dbReference>
<dbReference type="PROSITE" id="PS00198">
    <property type="entry name" value="4FE4S_FER_1"/>
    <property type="match status" value="2"/>
</dbReference>
<dbReference type="Gene3D" id="3.30.70.20">
    <property type="match status" value="1"/>
</dbReference>
<evidence type="ECO:0000256" key="5">
    <source>
        <dbReference type="ARBA" id="ARBA00022982"/>
    </source>
</evidence>
<name>A0ABM7WEI2_9BACT</name>
<reference evidence="10 11" key="1">
    <citation type="submission" date="2022-01" db="EMBL/GenBank/DDBJ databases">
        <title>Desulfofustis limnae sp. nov., a novel mesophilic sulfate-reducing bacterium isolated from marsh soil.</title>
        <authorList>
            <person name="Watanabe M."/>
            <person name="Takahashi A."/>
            <person name="Kojima H."/>
            <person name="Fukui M."/>
        </authorList>
    </citation>
    <scope>NUCLEOTIDE SEQUENCE [LARGE SCALE GENOMIC DNA]</scope>
    <source>
        <strain evidence="10 11">PPLL</strain>
    </source>
</reference>
<comment type="similarity">
    <text evidence="8">Belongs to the 4Fe4S bacterial-type ferredoxin family. RnfC subfamily.</text>
</comment>
<evidence type="ECO:0000256" key="6">
    <source>
        <dbReference type="ARBA" id="ARBA00023004"/>
    </source>
</evidence>
<dbReference type="NCBIfam" id="NF003454">
    <property type="entry name" value="PRK05035.1"/>
    <property type="match status" value="1"/>
</dbReference>
<dbReference type="NCBIfam" id="TIGR01945">
    <property type="entry name" value="rnfC"/>
    <property type="match status" value="1"/>
</dbReference>
<evidence type="ECO:0000256" key="3">
    <source>
        <dbReference type="ARBA" id="ARBA00022723"/>
    </source>
</evidence>
<dbReference type="Gene3D" id="3.10.20.600">
    <property type="match status" value="1"/>
</dbReference>
<keyword evidence="5 8" id="KW-0249">Electron transport</keyword>
<comment type="cofactor">
    <cofactor evidence="8">
        <name>[4Fe-4S] cluster</name>
        <dbReference type="ChEBI" id="CHEBI:49883"/>
    </cofactor>
    <text evidence="8">Binds 2 [4Fe-4S] clusters per subunit.</text>
</comment>
<keyword evidence="3 8" id="KW-0479">Metal-binding</keyword>
<dbReference type="Pfam" id="PF01512">
    <property type="entry name" value="Complex1_51K"/>
    <property type="match status" value="1"/>
</dbReference>
<dbReference type="InterPro" id="IPR026902">
    <property type="entry name" value="RnfC_N"/>
</dbReference>
<comment type="subunit">
    <text evidence="8">The complex is composed of six subunits: RnfA, RnfB, RnfC, RnfD, RnfE and RnfG.</text>
</comment>
<feature type="binding site" evidence="8">
    <location>
        <position position="371"/>
    </location>
    <ligand>
        <name>[4Fe-4S] cluster</name>
        <dbReference type="ChEBI" id="CHEBI:49883"/>
        <label>1</label>
    </ligand>
</feature>
<keyword evidence="8" id="KW-0472">Membrane</keyword>
<dbReference type="Pfam" id="PF13183">
    <property type="entry name" value="Fer4_8"/>
    <property type="match status" value="1"/>
</dbReference>
<dbReference type="Pfam" id="PF10531">
    <property type="entry name" value="SLBB"/>
    <property type="match status" value="1"/>
</dbReference>
<dbReference type="SUPFAM" id="SSF142019">
    <property type="entry name" value="Nqo1 FMN-binding domain-like"/>
    <property type="match status" value="1"/>
</dbReference>
<keyword evidence="1 8" id="KW-0813">Transport</keyword>
<dbReference type="EC" id="7.-.-.-" evidence="8"/>
<feature type="binding site" evidence="8">
    <location>
        <position position="416"/>
    </location>
    <ligand>
        <name>[4Fe-4S] cluster</name>
        <dbReference type="ChEBI" id="CHEBI:49883"/>
        <label>2</label>
    </ligand>
</feature>
<comment type="function">
    <text evidence="8">Part of a membrane-bound complex that couples electron transfer with translocation of ions across the membrane.</text>
</comment>